<feature type="non-terminal residue" evidence="2">
    <location>
        <position position="1"/>
    </location>
</feature>
<dbReference type="EMBL" id="JACEIK010037111">
    <property type="protein sequence ID" value="MCE5166918.1"/>
    <property type="molecule type" value="Genomic_DNA"/>
</dbReference>
<feature type="region of interest" description="Disordered" evidence="1">
    <location>
        <begin position="56"/>
        <end position="75"/>
    </location>
</feature>
<comment type="caution">
    <text evidence="2">The sequence shown here is derived from an EMBL/GenBank/DDBJ whole genome shotgun (WGS) entry which is preliminary data.</text>
</comment>
<protein>
    <submittedName>
        <fullName evidence="2">Uncharacterized protein</fullName>
    </submittedName>
</protein>
<evidence type="ECO:0000313" key="3">
    <source>
        <dbReference type="Proteomes" id="UP000823775"/>
    </source>
</evidence>
<gene>
    <name evidence="2" type="ORF">HAX54_029834</name>
</gene>
<feature type="non-terminal residue" evidence="2">
    <location>
        <position position="75"/>
    </location>
</feature>
<dbReference type="Proteomes" id="UP000823775">
    <property type="component" value="Unassembled WGS sequence"/>
</dbReference>
<evidence type="ECO:0000313" key="2">
    <source>
        <dbReference type="EMBL" id="MCE5166918.1"/>
    </source>
</evidence>
<proteinExistence type="predicted"/>
<evidence type="ECO:0000256" key="1">
    <source>
        <dbReference type="SAM" id="MobiDB-lite"/>
    </source>
</evidence>
<sequence>AIYVSGILRGVTCLLGNPMAKEVVIRELNNPSQLIRAITLERSKKKVAIIQPPTALPRGNEELQRKKAKEDKRFE</sequence>
<name>A0ABS8Y5F6_DATST</name>
<keyword evidence="3" id="KW-1185">Reference proteome</keyword>
<feature type="compositionally biased region" description="Basic and acidic residues" evidence="1">
    <location>
        <begin position="59"/>
        <end position="75"/>
    </location>
</feature>
<accession>A0ABS8Y5F6</accession>
<organism evidence="2 3">
    <name type="scientific">Datura stramonium</name>
    <name type="common">Jimsonweed</name>
    <name type="synonym">Common thornapple</name>
    <dbReference type="NCBI Taxonomy" id="4076"/>
    <lineage>
        <taxon>Eukaryota</taxon>
        <taxon>Viridiplantae</taxon>
        <taxon>Streptophyta</taxon>
        <taxon>Embryophyta</taxon>
        <taxon>Tracheophyta</taxon>
        <taxon>Spermatophyta</taxon>
        <taxon>Magnoliopsida</taxon>
        <taxon>eudicotyledons</taxon>
        <taxon>Gunneridae</taxon>
        <taxon>Pentapetalae</taxon>
        <taxon>asterids</taxon>
        <taxon>lamiids</taxon>
        <taxon>Solanales</taxon>
        <taxon>Solanaceae</taxon>
        <taxon>Solanoideae</taxon>
        <taxon>Datureae</taxon>
        <taxon>Datura</taxon>
    </lineage>
</organism>
<reference evidence="2 3" key="1">
    <citation type="journal article" date="2021" name="BMC Genomics">
        <title>Datura genome reveals duplications of psychoactive alkaloid biosynthetic genes and high mutation rate following tissue culture.</title>
        <authorList>
            <person name="Rajewski A."/>
            <person name="Carter-House D."/>
            <person name="Stajich J."/>
            <person name="Litt A."/>
        </authorList>
    </citation>
    <scope>NUCLEOTIDE SEQUENCE [LARGE SCALE GENOMIC DNA]</scope>
    <source>
        <strain evidence="2">AR-01</strain>
    </source>
</reference>